<evidence type="ECO:0000256" key="8">
    <source>
        <dbReference type="SAM" id="SignalP"/>
    </source>
</evidence>
<proteinExistence type="inferred from homology"/>
<dbReference type="PANTHER" id="PTHR30627:SF6">
    <property type="entry name" value="BETA-LACTAMASE YBXI-RELATED"/>
    <property type="match status" value="1"/>
</dbReference>
<evidence type="ECO:0000256" key="4">
    <source>
        <dbReference type="ARBA" id="ARBA00022729"/>
    </source>
</evidence>
<dbReference type="EMBL" id="CP071091">
    <property type="protein sequence ID" value="QSQ12880.1"/>
    <property type="molecule type" value="Genomic_DNA"/>
</dbReference>
<evidence type="ECO:0000256" key="5">
    <source>
        <dbReference type="ARBA" id="ARBA00022801"/>
    </source>
</evidence>
<dbReference type="SUPFAM" id="SSF56601">
    <property type="entry name" value="beta-lactamase/transpeptidase-like"/>
    <property type="match status" value="1"/>
</dbReference>
<accession>A0ABX7N5E9</accession>
<dbReference type="InterPro" id="IPR012338">
    <property type="entry name" value="Beta-lactam/transpept-like"/>
</dbReference>
<dbReference type="PROSITE" id="PS00337">
    <property type="entry name" value="BETA_LACTAMASE_D"/>
    <property type="match status" value="1"/>
</dbReference>
<evidence type="ECO:0000313" key="10">
    <source>
        <dbReference type="EMBL" id="QSQ12880.1"/>
    </source>
</evidence>
<feature type="signal peptide" evidence="8">
    <location>
        <begin position="1"/>
        <end position="27"/>
    </location>
</feature>
<dbReference type="PANTHER" id="PTHR30627">
    <property type="entry name" value="PEPTIDOGLYCAN D,D-TRANSPEPTIDASE"/>
    <property type="match status" value="1"/>
</dbReference>
<evidence type="ECO:0000256" key="3">
    <source>
        <dbReference type="ARBA" id="ARBA00012865"/>
    </source>
</evidence>
<protein>
    <recommendedName>
        <fullName evidence="3 7">Beta-lactamase</fullName>
        <ecNumber evidence="3 7">3.5.2.6</ecNumber>
    </recommendedName>
</protein>
<evidence type="ECO:0000256" key="2">
    <source>
        <dbReference type="ARBA" id="ARBA00007898"/>
    </source>
</evidence>
<dbReference type="EC" id="3.5.2.6" evidence="3 7"/>
<sequence length="140" mass="15954">MSRFLPMRRLRNTFLALLALATPSTLAASPKPTHPGCFLLMDLETGKVSRNDAKKCATRMPPASTFKVPHALIALETGVITSVDQVHPWDGTQRRVAMWNQDQTLDTAMRRSAVWVFQETARKIGRERMEDWLERFHYGT</sequence>
<dbReference type="InterPro" id="IPR050515">
    <property type="entry name" value="Beta-lactam/transpept"/>
</dbReference>
<dbReference type="Gene3D" id="3.40.710.10">
    <property type="entry name" value="DD-peptidase/beta-lactamase superfamily"/>
    <property type="match status" value="1"/>
</dbReference>
<keyword evidence="6 7" id="KW-0046">Antibiotic resistance</keyword>
<dbReference type="Pfam" id="PF00905">
    <property type="entry name" value="Transpeptidase"/>
    <property type="match status" value="1"/>
</dbReference>
<feature type="domain" description="Penicillin-binding protein transpeptidase" evidence="9">
    <location>
        <begin position="36"/>
        <end position="140"/>
    </location>
</feature>
<evidence type="ECO:0000256" key="1">
    <source>
        <dbReference type="ARBA" id="ARBA00001526"/>
    </source>
</evidence>
<keyword evidence="5 7" id="KW-0378">Hydrolase</keyword>
<dbReference type="InterPro" id="IPR001460">
    <property type="entry name" value="PCN-bd_Tpept"/>
</dbReference>
<evidence type="ECO:0000313" key="11">
    <source>
        <dbReference type="Proteomes" id="UP000663090"/>
    </source>
</evidence>
<evidence type="ECO:0000256" key="7">
    <source>
        <dbReference type="RuleBase" id="RU361140"/>
    </source>
</evidence>
<name>A0ABX7N5E9_9BACT</name>
<keyword evidence="11" id="KW-1185">Reference proteome</keyword>
<comment type="catalytic activity">
    <reaction evidence="1 7">
        <text>a beta-lactam + H2O = a substituted beta-amino acid</text>
        <dbReference type="Rhea" id="RHEA:20401"/>
        <dbReference type="ChEBI" id="CHEBI:15377"/>
        <dbReference type="ChEBI" id="CHEBI:35627"/>
        <dbReference type="ChEBI" id="CHEBI:140347"/>
        <dbReference type="EC" id="3.5.2.6"/>
    </reaction>
</comment>
<evidence type="ECO:0000259" key="9">
    <source>
        <dbReference type="Pfam" id="PF00905"/>
    </source>
</evidence>
<comment type="similarity">
    <text evidence="2 7">Belongs to the class-D beta-lactamase family.</text>
</comment>
<dbReference type="RefSeq" id="WP_206714590.1">
    <property type="nucleotide sequence ID" value="NZ_CP071091.1"/>
</dbReference>
<dbReference type="Proteomes" id="UP000663090">
    <property type="component" value="Chromosome"/>
</dbReference>
<dbReference type="InterPro" id="IPR002137">
    <property type="entry name" value="Beta-lactam_class-D_AS"/>
</dbReference>
<evidence type="ECO:0000256" key="6">
    <source>
        <dbReference type="ARBA" id="ARBA00023251"/>
    </source>
</evidence>
<gene>
    <name evidence="10" type="ORF">JY572_31700</name>
</gene>
<reference evidence="10 11" key="1">
    <citation type="submission" date="2021-02" db="EMBL/GenBank/DDBJ databases">
        <title>De Novo genome assembly of isolated myxobacteria.</title>
        <authorList>
            <person name="Stevens D.C."/>
        </authorList>
    </citation>
    <scope>NUCLEOTIDE SEQUENCE [LARGE SCALE GENOMIC DNA]</scope>
    <source>
        <strain evidence="10 11">SCHIC003</strain>
    </source>
</reference>
<organism evidence="10 11">
    <name type="scientific">Myxococcus landrumensis</name>
    <dbReference type="NCBI Taxonomy" id="2813577"/>
    <lineage>
        <taxon>Bacteria</taxon>
        <taxon>Pseudomonadati</taxon>
        <taxon>Myxococcota</taxon>
        <taxon>Myxococcia</taxon>
        <taxon>Myxococcales</taxon>
        <taxon>Cystobacterineae</taxon>
        <taxon>Myxococcaceae</taxon>
        <taxon>Myxococcus</taxon>
    </lineage>
</organism>
<feature type="chain" id="PRO_5046444748" description="Beta-lactamase" evidence="8">
    <location>
        <begin position="28"/>
        <end position="140"/>
    </location>
</feature>
<keyword evidence="4 8" id="KW-0732">Signal</keyword>